<dbReference type="InterPro" id="IPR001173">
    <property type="entry name" value="Glyco_trans_2-like"/>
</dbReference>
<keyword evidence="2 4" id="KW-0808">Transferase</keyword>
<organism evidence="4 5">
    <name type="scientific">Mediterraneibacter catenae</name>
    <dbReference type="NCBI Taxonomy" id="2594882"/>
    <lineage>
        <taxon>Bacteria</taxon>
        <taxon>Bacillati</taxon>
        <taxon>Bacillota</taxon>
        <taxon>Clostridia</taxon>
        <taxon>Lachnospirales</taxon>
        <taxon>Lachnospiraceae</taxon>
        <taxon>Mediterraneibacter</taxon>
    </lineage>
</organism>
<evidence type="ECO:0000256" key="2">
    <source>
        <dbReference type="ARBA" id="ARBA00022679"/>
    </source>
</evidence>
<dbReference type="EMBL" id="VMSO01000013">
    <property type="protein sequence ID" value="KAA8501043.1"/>
    <property type="molecule type" value="Genomic_DNA"/>
</dbReference>
<sequence>MPKVSIIIPTYNVEDYLRECMDSVTRQTLKDIEIICINDGSTDGSLEILKEYADKDPRIVLVDKENEGYGVGMNIGLDKASGEYIGIVEPDDFVPLNMYEDLYNTAKENDLDFVKADFYRFTRNCENGNMELIYNHLDSTGENYNQVISPFEKPYITKFIMNTWSGIYRREYIEKYHIRHNTTPGASFQDNGFFWQTFMYAKRCMFLDKPYYMNRRDNPNSSVNNKQKVYCMNVEYDFIRDIFMQKGNEELWDRFKYYYNYKRYFSYIFTIGRISDEFKREYVERISKEMKRAVELDEIDMNVFTPRTQERLGLLIKDPEGYYQKYALFEGTSEAAKVRKLEKELSEVRKSTTFKVGKALMLLPRSIKRGLKKNK</sequence>
<feature type="domain" description="Glycosyltransferase 2-like" evidence="3">
    <location>
        <begin position="5"/>
        <end position="174"/>
    </location>
</feature>
<evidence type="ECO:0000313" key="4">
    <source>
        <dbReference type="EMBL" id="KAA8501043.1"/>
    </source>
</evidence>
<gene>
    <name evidence="4" type="ORF">FNY66_10610</name>
</gene>
<dbReference type="CDD" id="cd00761">
    <property type="entry name" value="Glyco_tranf_GTA_type"/>
    <property type="match status" value="1"/>
</dbReference>
<dbReference type="InterPro" id="IPR029044">
    <property type="entry name" value="Nucleotide-diphossugar_trans"/>
</dbReference>
<keyword evidence="5" id="KW-1185">Reference proteome</keyword>
<dbReference type="Proteomes" id="UP000322025">
    <property type="component" value="Unassembled WGS sequence"/>
</dbReference>
<dbReference type="RefSeq" id="WP_150311126.1">
    <property type="nucleotide sequence ID" value="NZ_VMSO01000013.1"/>
</dbReference>
<dbReference type="SUPFAM" id="SSF53448">
    <property type="entry name" value="Nucleotide-diphospho-sugar transferases"/>
    <property type="match status" value="1"/>
</dbReference>
<evidence type="ECO:0000259" key="3">
    <source>
        <dbReference type="Pfam" id="PF00535"/>
    </source>
</evidence>
<accession>A0A5M9HWR9</accession>
<dbReference type="Pfam" id="PF00535">
    <property type="entry name" value="Glycos_transf_2"/>
    <property type="match status" value="1"/>
</dbReference>
<evidence type="ECO:0000313" key="5">
    <source>
        <dbReference type="Proteomes" id="UP000322025"/>
    </source>
</evidence>
<dbReference type="Gene3D" id="3.90.550.10">
    <property type="entry name" value="Spore Coat Polysaccharide Biosynthesis Protein SpsA, Chain A"/>
    <property type="match status" value="1"/>
</dbReference>
<comment type="caution">
    <text evidence="4">The sequence shown here is derived from an EMBL/GenBank/DDBJ whole genome shotgun (WGS) entry which is preliminary data.</text>
</comment>
<dbReference type="GO" id="GO:0016757">
    <property type="term" value="F:glycosyltransferase activity"/>
    <property type="evidence" value="ECO:0007669"/>
    <property type="project" value="UniProtKB-KW"/>
</dbReference>
<protein>
    <submittedName>
        <fullName evidence="4">Glycosyltransferase</fullName>
    </submittedName>
</protein>
<dbReference type="AlphaFoldDB" id="A0A5M9HWR9"/>
<reference evidence="4" key="1">
    <citation type="submission" date="2019-07" db="EMBL/GenBank/DDBJ databases">
        <authorList>
            <person name="Wongkuna S."/>
            <person name="Scaria J."/>
        </authorList>
    </citation>
    <scope>NUCLEOTIDE SEQUENCE [LARGE SCALE GENOMIC DNA]</scope>
    <source>
        <strain evidence="4">SW178</strain>
    </source>
</reference>
<evidence type="ECO:0000256" key="1">
    <source>
        <dbReference type="ARBA" id="ARBA00022676"/>
    </source>
</evidence>
<keyword evidence="1" id="KW-0328">Glycosyltransferase</keyword>
<name>A0A5M9HWR9_9FIRM</name>
<dbReference type="PANTHER" id="PTHR22916:SF51">
    <property type="entry name" value="GLYCOSYLTRANSFERASE EPSH-RELATED"/>
    <property type="match status" value="1"/>
</dbReference>
<dbReference type="OrthoDB" id="1771649at2"/>
<dbReference type="PANTHER" id="PTHR22916">
    <property type="entry name" value="GLYCOSYLTRANSFERASE"/>
    <property type="match status" value="1"/>
</dbReference>
<proteinExistence type="predicted"/>